<proteinExistence type="predicted"/>
<protein>
    <submittedName>
        <fullName evidence="1">Uncharacterized protein</fullName>
    </submittedName>
</protein>
<name>A0A150TRW9_SORCE</name>
<evidence type="ECO:0000313" key="2">
    <source>
        <dbReference type="Proteomes" id="UP000075502"/>
    </source>
</evidence>
<organism evidence="1 2">
    <name type="scientific">Sorangium cellulosum</name>
    <name type="common">Polyangium cellulosum</name>
    <dbReference type="NCBI Taxonomy" id="56"/>
    <lineage>
        <taxon>Bacteria</taxon>
        <taxon>Pseudomonadati</taxon>
        <taxon>Myxococcota</taxon>
        <taxon>Polyangia</taxon>
        <taxon>Polyangiales</taxon>
        <taxon>Polyangiaceae</taxon>
        <taxon>Sorangium</taxon>
    </lineage>
</organism>
<comment type="caution">
    <text evidence="1">The sequence shown here is derived from an EMBL/GenBank/DDBJ whole genome shotgun (WGS) entry which is preliminary data.</text>
</comment>
<reference evidence="1 2" key="1">
    <citation type="submission" date="2014-02" db="EMBL/GenBank/DDBJ databases">
        <title>The small core and large imbalanced accessory genome model reveals a collaborative survival strategy of Sorangium cellulosum strains in nature.</title>
        <authorList>
            <person name="Han K."/>
            <person name="Peng R."/>
            <person name="Blom J."/>
            <person name="Li Y.-Z."/>
        </authorList>
    </citation>
    <scope>NUCLEOTIDE SEQUENCE [LARGE SCALE GENOMIC DNA]</scope>
    <source>
        <strain evidence="1 2">So0007-03</strain>
    </source>
</reference>
<dbReference type="AlphaFoldDB" id="A0A150TRW9"/>
<accession>A0A150TRW9</accession>
<sequence length="172" mass="18617">MAKNASRFWRWSAEQAVALLKLEYSYIVADRASRLTSGVGLVRNEDHARWLKSIPGDYGFQLGVLLAAAPASKRAAIKSGFAQVLSTEQAATMFGVADGTEFIFDVRVVGAACFAPRDPVHLDAADGNGRRVLAFTRRTWADFETAQALKGELEREAIAAGAEDVFVHVMAA</sequence>
<dbReference type="EMBL" id="JEME01001344">
    <property type="protein sequence ID" value="KYG07420.1"/>
    <property type="molecule type" value="Genomic_DNA"/>
</dbReference>
<evidence type="ECO:0000313" key="1">
    <source>
        <dbReference type="EMBL" id="KYG07420.1"/>
    </source>
</evidence>
<dbReference type="Proteomes" id="UP000075502">
    <property type="component" value="Unassembled WGS sequence"/>
</dbReference>
<gene>
    <name evidence="1" type="ORF">BE21_02480</name>
</gene>